<evidence type="ECO:0000256" key="2">
    <source>
        <dbReference type="ARBA" id="ARBA00022692"/>
    </source>
</evidence>
<feature type="transmembrane region" description="Helical" evidence="5">
    <location>
        <begin position="218"/>
        <end position="241"/>
    </location>
</feature>
<evidence type="ECO:0000256" key="3">
    <source>
        <dbReference type="ARBA" id="ARBA00022989"/>
    </source>
</evidence>
<feature type="transmembrane region" description="Helical" evidence="5">
    <location>
        <begin position="247"/>
        <end position="265"/>
    </location>
</feature>
<dbReference type="PANTHER" id="PTHR24064">
    <property type="entry name" value="SOLUTE CARRIER FAMILY 22 MEMBER"/>
    <property type="match status" value="1"/>
</dbReference>
<dbReference type="Proteomes" id="UP001642483">
    <property type="component" value="Unassembled WGS sequence"/>
</dbReference>
<feature type="transmembrane region" description="Helical" evidence="5">
    <location>
        <begin position="349"/>
        <end position="366"/>
    </location>
</feature>
<feature type="transmembrane region" description="Helical" evidence="5">
    <location>
        <begin position="405"/>
        <end position="425"/>
    </location>
</feature>
<keyword evidence="8" id="KW-1185">Reference proteome</keyword>
<keyword evidence="4 5" id="KW-0472">Membrane</keyword>
<dbReference type="PROSITE" id="PS00216">
    <property type="entry name" value="SUGAR_TRANSPORT_1"/>
    <property type="match status" value="1"/>
</dbReference>
<reference evidence="7 8" key="1">
    <citation type="submission" date="2024-02" db="EMBL/GenBank/DDBJ databases">
        <authorList>
            <person name="Daric V."/>
            <person name="Darras S."/>
        </authorList>
    </citation>
    <scope>NUCLEOTIDE SEQUENCE [LARGE SCALE GENOMIC DNA]</scope>
</reference>
<dbReference type="Pfam" id="PF00083">
    <property type="entry name" value="Sugar_tr"/>
    <property type="match status" value="1"/>
</dbReference>
<dbReference type="EMBL" id="CAWYQH010000119">
    <property type="protein sequence ID" value="CAK8691092.1"/>
    <property type="molecule type" value="Genomic_DNA"/>
</dbReference>
<name>A0ABP0GHW3_CLALP</name>
<evidence type="ECO:0000256" key="4">
    <source>
        <dbReference type="ARBA" id="ARBA00023136"/>
    </source>
</evidence>
<dbReference type="InterPro" id="IPR020846">
    <property type="entry name" value="MFS_dom"/>
</dbReference>
<comment type="caution">
    <text evidence="7">The sequence shown here is derived from an EMBL/GenBank/DDBJ whole genome shotgun (WGS) entry which is preliminary data.</text>
</comment>
<gene>
    <name evidence="7" type="ORF">CVLEPA_LOCUS23690</name>
</gene>
<evidence type="ECO:0000313" key="8">
    <source>
        <dbReference type="Proteomes" id="UP001642483"/>
    </source>
</evidence>
<feature type="transmembrane region" description="Helical" evidence="5">
    <location>
        <begin position="378"/>
        <end position="398"/>
    </location>
</feature>
<dbReference type="SUPFAM" id="SSF103473">
    <property type="entry name" value="MFS general substrate transporter"/>
    <property type="match status" value="1"/>
</dbReference>
<proteinExistence type="predicted"/>
<feature type="transmembrane region" description="Helical" evidence="5">
    <location>
        <begin position="467"/>
        <end position="489"/>
    </location>
</feature>
<dbReference type="Gene3D" id="1.20.1250.20">
    <property type="entry name" value="MFS general substrate transporter like domains"/>
    <property type="match status" value="1"/>
</dbReference>
<keyword evidence="3 5" id="KW-1133">Transmembrane helix</keyword>
<dbReference type="InterPro" id="IPR036259">
    <property type="entry name" value="MFS_trans_sf"/>
</dbReference>
<feature type="transmembrane region" description="Helical" evidence="5">
    <location>
        <begin position="161"/>
        <end position="182"/>
    </location>
</feature>
<dbReference type="InterPro" id="IPR005828">
    <property type="entry name" value="MFS_sugar_transport-like"/>
</dbReference>
<protein>
    <recommendedName>
        <fullName evidence="6">Major facilitator superfamily (MFS) profile domain-containing protein</fullName>
    </recommendedName>
</protein>
<feature type="domain" description="Major facilitator superfamily (MFS) profile" evidence="6">
    <location>
        <begin position="24"/>
        <end position="519"/>
    </location>
</feature>
<organism evidence="7 8">
    <name type="scientific">Clavelina lepadiformis</name>
    <name type="common">Light-bulb sea squirt</name>
    <name type="synonym">Ascidia lepadiformis</name>
    <dbReference type="NCBI Taxonomy" id="159417"/>
    <lineage>
        <taxon>Eukaryota</taxon>
        <taxon>Metazoa</taxon>
        <taxon>Chordata</taxon>
        <taxon>Tunicata</taxon>
        <taxon>Ascidiacea</taxon>
        <taxon>Aplousobranchia</taxon>
        <taxon>Clavelinidae</taxon>
        <taxon>Clavelina</taxon>
    </lineage>
</organism>
<feature type="transmembrane region" description="Helical" evidence="5">
    <location>
        <begin position="431"/>
        <end position="455"/>
    </location>
</feature>
<accession>A0ABP0GHW3</accession>
<feature type="transmembrane region" description="Helical" evidence="5">
    <location>
        <begin position="20"/>
        <end position="43"/>
    </location>
</feature>
<dbReference type="InterPro" id="IPR005829">
    <property type="entry name" value="Sugar_transporter_CS"/>
</dbReference>
<evidence type="ECO:0000256" key="1">
    <source>
        <dbReference type="ARBA" id="ARBA00004141"/>
    </source>
</evidence>
<comment type="subcellular location">
    <subcellularLocation>
        <location evidence="1">Membrane</location>
        <topology evidence="1">Multi-pass membrane protein</topology>
    </subcellularLocation>
</comment>
<keyword evidence="2 5" id="KW-0812">Transmembrane</keyword>
<feature type="transmembrane region" description="Helical" evidence="5">
    <location>
        <begin position="188"/>
        <end position="206"/>
    </location>
</feature>
<evidence type="ECO:0000259" key="6">
    <source>
        <dbReference type="PROSITE" id="PS50850"/>
    </source>
</evidence>
<feature type="transmembrane region" description="Helical" evidence="5">
    <location>
        <begin position="495"/>
        <end position="515"/>
    </location>
</feature>
<sequence>MMYEKLMKHVGEFGSCQKFIAVATCMGYYVIGLFLLYSVFILYTPPHQCSFGGANNFTSNGSILEIESNFDSSNENKTFSNSNLHCDDFVKKHDYNQPQERCRVTWKYNTEKGITSVATEFGLVCERAWMKPLIQSIQIGGVMAGSLLGGIISDRIGRRRTIIPVAIILVISDFLLVIMPSIYGIQTFIFFLGFASAILSTTYVVILHEYTPAHELMLLAFFQMSCCSFGYATMSLLQFLFPNWRHMTIATGVLASLMLLPTLFVSETVRWSLENQSTKKTFQLLKKIAEINKVDLSDTQVMTMLINAEETKRNESEKNERNSNYLKIQSKFTDTYLDLIKVPILRKRILALGFAWFAACLAYYAFGFNTDNLGISRYLGACLSALMEVPGDVISFFMVRRIGKVKTFVTVSLSSGILFLLTAGLQKVNVWAGAVSAMFGKLFSTIMYSLVLVSAAHFFPTSLRNQAFAVCYCIGRFGSLFSPFVVFLGENVFENFPFILMSVMVFAAAICFYLLPETSGRPLPSTMHDAVMLERYRLKFRCCKENKTRANVDEETRVMEI</sequence>
<evidence type="ECO:0000256" key="5">
    <source>
        <dbReference type="SAM" id="Phobius"/>
    </source>
</evidence>
<evidence type="ECO:0000313" key="7">
    <source>
        <dbReference type="EMBL" id="CAK8691092.1"/>
    </source>
</evidence>
<dbReference type="PROSITE" id="PS50850">
    <property type="entry name" value="MFS"/>
    <property type="match status" value="1"/>
</dbReference>